<evidence type="ECO:0000313" key="2">
    <source>
        <dbReference type="EMBL" id="MDL5057911.1"/>
    </source>
</evidence>
<keyword evidence="1" id="KW-0472">Membrane</keyword>
<keyword evidence="1" id="KW-0812">Transmembrane</keyword>
<dbReference type="PANTHER" id="PTHR37692:SF1">
    <property type="entry name" value="DUF420 DOMAIN-CONTAINING PROTEIN"/>
    <property type="match status" value="1"/>
</dbReference>
<proteinExistence type="predicted"/>
<feature type="transmembrane region" description="Helical" evidence="1">
    <location>
        <begin position="114"/>
        <end position="136"/>
    </location>
</feature>
<keyword evidence="3" id="KW-1185">Reference proteome</keyword>
<dbReference type="Pfam" id="PF04238">
    <property type="entry name" value="DUF420"/>
    <property type="match status" value="1"/>
</dbReference>
<dbReference type="RefSeq" id="WP_284478239.1">
    <property type="nucleotide sequence ID" value="NZ_JASVEJ010000040.1"/>
</dbReference>
<dbReference type="EMBL" id="JASVEJ010000040">
    <property type="protein sequence ID" value="MDL5057911.1"/>
    <property type="molecule type" value="Genomic_DNA"/>
</dbReference>
<dbReference type="PANTHER" id="PTHR37692">
    <property type="entry name" value="HYPOTHETICAL MEMBRANE SPANNING PROTEIN"/>
    <property type="match status" value="1"/>
</dbReference>
<evidence type="ECO:0000256" key="1">
    <source>
        <dbReference type="SAM" id="Phobius"/>
    </source>
</evidence>
<organism evidence="2 3">
    <name type="scientific">Geitlerinema calcuttense NRMC-F 0142</name>
    <dbReference type="NCBI Taxonomy" id="2922238"/>
    <lineage>
        <taxon>Bacteria</taxon>
        <taxon>Bacillati</taxon>
        <taxon>Cyanobacteriota</taxon>
        <taxon>Cyanophyceae</taxon>
        <taxon>Geitlerinematales</taxon>
        <taxon>Geitlerinemataceae</taxon>
        <taxon>Geitlerinema</taxon>
    </lineage>
</organism>
<evidence type="ECO:0000313" key="3">
    <source>
        <dbReference type="Proteomes" id="UP001230986"/>
    </source>
</evidence>
<dbReference type="InterPro" id="IPR007352">
    <property type="entry name" value="DUF420"/>
</dbReference>
<keyword evidence="1" id="KW-1133">Transmembrane helix</keyword>
<sequence length="144" mass="16625">MDLSIFPTINASLNALTTILLGTGYILIKRGHKKAHGITMAAAFAVSAVFLGFYLFYHYMKEGNVTRYPLEDFSRTIYLTILTSHTILAMVVLPFIFALLYFAIKKNWDKHKKFARWVWPVWMYISVTGVVIYWMLYHYAGAGR</sequence>
<feature type="transmembrane region" description="Helical" evidence="1">
    <location>
        <begin position="35"/>
        <end position="57"/>
    </location>
</feature>
<feature type="transmembrane region" description="Helical" evidence="1">
    <location>
        <begin position="77"/>
        <end position="102"/>
    </location>
</feature>
<dbReference type="Proteomes" id="UP001230986">
    <property type="component" value="Unassembled WGS sequence"/>
</dbReference>
<name>A0ABT7M0Y5_9CYAN</name>
<reference evidence="2 3" key="1">
    <citation type="submission" date="2023-06" db="EMBL/GenBank/DDBJ databases">
        <title>Whole genome sequence of Oscillatoria calcuttensis NRMC-F 0142.</title>
        <authorList>
            <person name="Shakena Fathima T."/>
            <person name="Muralitharan G."/>
            <person name="Thajuddin N."/>
        </authorList>
    </citation>
    <scope>NUCLEOTIDE SEQUENCE [LARGE SCALE GENOMIC DNA]</scope>
    <source>
        <strain evidence="2 3">NRMC-F 0142</strain>
    </source>
</reference>
<gene>
    <name evidence="2" type="ORF">QQ055_10670</name>
</gene>
<comment type="caution">
    <text evidence="2">The sequence shown here is derived from an EMBL/GenBank/DDBJ whole genome shotgun (WGS) entry which is preliminary data.</text>
</comment>
<protein>
    <submittedName>
        <fullName evidence="2">DUF420 domain-containing protein</fullName>
    </submittedName>
</protein>
<feature type="transmembrane region" description="Helical" evidence="1">
    <location>
        <begin position="6"/>
        <end position="28"/>
    </location>
</feature>
<accession>A0ABT7M0Y5</accession>